<evidence type="ECO:0000256" key="3">
    <source>
        <dbReference type="ARBA" id="ARBA00023027"/>
    </source>
</evidence>
<dbReference type="Pfam" id="PF03446">
    <property type="entry name" value="NAD_binding_2"/>
    <property type="match status" value="1"/>
</dbReference>
<dbReference type="Proteomes" id="UP000261032">
    <property type="component" value="Unassembled WGS sequence"/>
</dbReference>
<dbReference type="GO" id="GO:0016491">
    <property type="term" value="F:oxidoreductase activity"/>
    <property type="evidence" value="ECO:0007669"/>
    <property type="project" value="UniProtKB-KW"/>
</dbReference>
<feature type="domain" description="6-phosphogluconate dehydrogenase NADP-binding" evidence="5">
    <location>
        <begin position="3"/>
        <end position="162"/>
    </location>
</feature>
<reference evidence="7 8" key="1">
    <citation type="submission" date="2018-08" db="EMBL/GenBank/DDBJ databases">
        <title>A genome reference for cultivated species of the human gut microbiota.</title>
        <authorList>
            <person name="Zou Y."/>
            <person name="Xue W."/>
            <person name="Luo G."/>
        </authorList>
    </citation>
    <scope>NUCLEOTIDE SEQUENCE [LARGE SCALE GENOMIC DNA]</scope>
    <source>
        <strain evidence="7 8">OM06-4</strain>
    </source>
</reference>
<dbReference type="Gene3D" id="1.10.1040.10">
    <property type="entry name" value="N-(1-d-carboxylethyl)-l-norvaline Dehydrogenase, domain 2"/>
    <property type="match status" value="1"/>
</dbReference>
<dbReference type="GO" id="GO:0051287">
    <property type="term" value="F:NAD binding"/>
    <property type="evidence" value="ECO:0007669"/>
    <property type="project" value="InterPro"/>
</dbReference>
<dbReference type="InterPro" id="IPR013328">
    <property type="entry name" value="6PGD_dom2"/>
</dbReference>
<dbReference type="EMBL" id="QUSL01000009">
    <property type="protein sequence ID" value="RGD86014.1"/>
    <property type="molecule type" value="Genomic_DNA"/>
</dbReference>
<accession>A0A3E3EDN3</accession>
<name>A0A3E3EDN3_9FIRM</name>
<keyword evidence="2" id="KW-0560">Oxidoreductase</keyword>
<evidence type="ECO:0000256" key="2">
    <source>
        <dbReference type="ARBA" id="ARBA00023002"/>
    </source>
</evidence>
<dbReference type="PIRSF" id="PIRSF000103">
    <property type="entry name" value="HIBADH"/>
    <property type="match status" value="1"/>
</dbReference>
<protein>
    <submittedName>
        <fullName evidence="7">NAD(P)-dependent oxidoreductase</fullName>
    </submittedName>
</protein>
<dbReference type="RefSeq" id="WP_008791767.1">
    <property type="nucleotide sequence ID" value="NZ_AP031443.1"/>
</dbReference>
<dbReference type="InterPro" id="IPR029154">
    <property type="entry name" value="HIBADH-like_NADP-bd"/>
</dbReference>
<dbReference type="InterPro" id="IPR015815">
    <property type="entry name" value="HIBADH-related"/>
</dbReference>
<evidence type="ECO:0000259" key="6">
    <source>
        <dbReference type="Pfam" id="PF14833"/>
    </source>
</evidence>
<comment type="similarity">
    <text evidence="1">Belongs to the HIBADH-related family.</text>
</comment>
<dbReference type="PANTHER" id="PTHR43060:SF15">
    <property type="entry name" value="3-HYDROXYISOBUTYRATE DEHYDROGENASE-LIKE 1, MITOCHONDRIAL-RELATED"/>
    <property type="match status" value="1"/>
</dbReference>
<dbReference type="Gene3D" id="3.40.50.720">
    <property type="entry name" value="NAD(P)-binding Rossmann-like Domain"/>
    <property type="match status" value="1"/>
</dbReference>
<proteinExistence type="inferred from homology"/>
<feature type="active site" evidence="4">
    <location>
        <position position="171"/>
    </location>
</feature>
<dbReference type="SUPFAM" id="SSF48179">
    <property type="entry name" value="6-phosphogluconate dehydrogenase C-terminal domain-like"/>
    <property type="match status" value="1"/>
</dbReference>
<dbReference type="InterPro" id="IPR006115">
    <property type="entry name" value="6PGDH_NADP-bd"/>
</dbReference>
<evidence type="ECO:0000256" key="4">
    <source>
        <dbReference type="PIRSR" id="PIRSR000103-1"/>
    </source>
</evidence>
<evidence type="ECO:0000256" key="1">
    <source>
        <dbReference type="ARBA" id="ARBA00009080"/>
    </source>
</evidence>
<evidence type="ECO:0000313" key="7">
    <source>
        <dbReference type="EMBL" id="RGD86014.1"/>
    </source>
</evidence>
<evidence type="ECO:0000313" key="8">
    <source>
        <dbReference type="Proteomes" id="UP000261032"/>
    </source>
</evidence>
<keyword evidence="3" id="KW-0520">NAD</keyword>
<organism evidence="7 8">
    <name type="scientific">Thomasclavelia ramosa</name>
    <dbReference type="NCBI Taxonomy" id="1547"/>
    <lineage>
        <taxon>Bacteria</taxon>
        <taxon>Bacillati</taxon>
        <taxon>Bacillota</taxon>
        <taxon>Erysipelotrichia</taxon>
        <taxon>Erysipelotrichales</taxon>
        <taxon>Coprobacillaceae</taxon>
        <taxon>Thomasclavelia</taxon>
    </lineage>
</organism>
<dbReference type="InterPro" id="IPR008927">
    <property type="entry name" value="6-PGluconate_DH-like_C_sf"/>
</dbReference>
<dbReference type="PANTHER" id="PTHR43060">
    <property type="entry name" value="3-HYDROXYISOBUTYRATE DEHYDROGENASE-LIKE 1, MITOCHONDRIAL-RELATED"/>
    <property type="match status" value="1"/>
</dbReference>
<evidence type="ECO:0000259" key="5">
    <source>
        <dbReference type="Pfam" id="PF03446"/>
    </source>
</evidence>
<dbReference type="SUPFAM" id="SSF51735">
    <property type="entry name" value="NAD(P)-binding Rossmann-fold domains"/>
    <property type="match status" value="1"/>
</dbReference>
<feature type="domain" description="3-hydroxyisobutyrate dehydrogenase-like NAD-binding" evidence="6">
    <location>
        <begin position="165"/>
        <end position="285"/>
    </location>
</feature>
<gene>
    <name evidence="7" type="ORF">DXB93_07565</name>
</gene>
<comment type="caution">
    <text evidence="7">The sequence shown here is derived from an EMBL/GenBank/DDBJ whole genome shotgun (WGS) entry which is preliminary data.</text>
</comment>
<dbReference type="InterPro" id="IPR036291">
    <property type="entry name" value="NAD(P)-bd_dom_sf"/>
</dbReference>
<sequence length="287" mass="31124">MKKIAFIGVGVMGKAMVQNLSQAGYPVSIYTRTKNKVEDLISDKIIWHDSVAECVKDQDIVMTMVGFPQDVEEIYFSSKGIIANAKKDCILIDFTTSSPLLAKKIFEESSKHSLASLDAPVSGGDIGAKKGTLSIMVGGDENVFKQIEPVLEVLGSNINYVGSAGNGQHTKMANQIALAGALAGVCEALTYAKAVNLDPQIMLDCISSGAAGSWQMTNNAPRILADDFAPGFYIKHYIKDMKIAKAVNDTNNLDLEVLNTVLQQFEQLQTDGFENLGTQALIKYYQR</sequence>
<dbReference type="Pfam" id="PF14833">
    <property type="entry name" value="NAD_binding_11"/>
    <property type="match status" value="1"/>
</dbReference>
<dbReference type="GO" id="GO:0050661">
    <property type="term" value="F:NADP binding"/>
    <property type="evidence" value="ECO:0007669"/>
    <property type="project" value="InterPro"/>
</dbReference>
<dbReference type="AlphaFoldDB" id="A0A3E3EDN3"/>